<dbReference type="PANTHER" id="PTHR43730:SF1">
    <property type="entry name" value="BETA-MANNOSIDASE"/>
    <property type="match status" value="1"/>
</dbReference>
<evidence type="ECO:0000313" key="21">
    <source>
        <dbReference type="Proteomes" id="UP000238261"/>
    </source>
</evidence>
<dbReference type="AlphaFoldDB" id="A0A2S7EUX1"/>
<feature type="domain" description="Mannosidase Ig/CBM-like" evidence="18">
    <location>
        <begin position="723"/>
        <end position="811"/>
    </location>
</feature>
<comment type="catalytic activity">
    <reaction evidence="1">
        <text>Hydrolysis of terminal, non-reducing beta-D-mannose residues in beta-D-mannosides.</text>
        <dbReference type="EC" id="3.2.1.25"/>
    </reaction>
</comment>
<evidence type="ECO:0000256" key="4">
    <source>
        <dbReference type="ARBA" id="ARBA00004740"/>
    </source>
</evidence>
<dbReference type="Gene3D" id="3.20.20.80">
    <property type="entry name" value="Glycosidases"/>
    <property type="match status" value="1"/>
</dbReference>
<dbReference type="Pfam" id="PF22666">
    <property type="entry name" value="Glyco_hydro_2_N2"/>
    <property type="match status" value="1"/>
</dbReference>
<comment type="subcellular location">
    <subcellularLocation>
        <location evidence="2">Lysosome</location>
    </subcellularLocation>
    <subcellularLocation>
        <location evidence="3">Secreted</location>
    </subcellularLocation>
</comment>
<evidence type="ECO:0000256" key="3">
    <source>
        <dbReference type="ARBA" id="ARBA00004613"/>
    </source>
</evidence>
<dbReference type="GO" id="GO:0005764">
    <property type="term" value="C:lysosome"/>
    <property type="evidence" value="ECO:0007669"/>
    <property type="project" value="UniProtKB-SubCell"/>
</dbReference>
<keyword evidence="11" id="KW-0458">Lysosome</keyword>
<proteinExistence type="inferred from homology"/>
<evidence type="ECO:0000256" key="10">
    <source>
        <dbReference type="ARBA" id="ARBA00023180"/>
    </source>
</evidence>
<evidence type="ECO:0000259" key="18">
    <source>
        <dbReference type="Pfam" id="PF17786"/>
    </source>
</evidence>
<keyword evidence="21" id="KW-1185">Reference proteome</keyword>
<evidence type="ECO:0000259" key="19">
    <source>
        <dbReference type="Pfam" id="PF22666"/>
    </source>
</evidence>
<dbReference type="OrthoDB" id="9758603at2"/>
<dbReference type="Gene3D" id="2.60.40.10">
    <property type="entry name" value="Immunoglobulins"/>
    <property type="match status" value="3"/>
</dbReference>
<keyword evidence="10" id="KW-0325">Glycoprotein</keyword>
<evidence type="ECO:0000256" key="14">
    <source>
        <dbReference type="ARBA" id="ARBA00041069"/>
    </source>
</evidence>
<evidence type="ECO:0000256" key="12">
    <source>
        <dbReference type="ARBA" id="ARBA00023295"/>
    </source>
</evidence>
<dbReference type="GO" id="GO:0005975">
    <property type="term" value="P:carbohydrate metabolic process"/>
    <property type="evidence" value="ECO:0007669"/>
    <property type="project" value="InterPro"/>
</dbReference>
<dbReference type="SUPFAM" id="SSF49303">
    <property type="entry name" value="beta-Galactosidase/glucuronidase domain"/>
    <property type="match status" value="3"/>
</dbReference>
<dbReference type="EC" id="3.2.1.25" evidence="6"/>
<organism evidence="20 21">
    <name type="scientific">Xanthomonas hyacinthi</name>
    <dbReference type="NCBI Taxonomy" id="56455"/>
    <lineage>
        <taxon>Bacteria</taxon>
        <taxon>Pseudomonadati</taxon>
        <taxon>Pseudomonadota</taxon>
        <taxon>Gammaproteobacteria</taxon>
        <taxon>Lysobacterales</taxon>
        <taxon>Lysobacteraceae</taxon>
        <taxon>Xanthomonas</taxon>
    </lineage>
</organism>
<keyword evidence="8" id="KW-0732">Signal</keyword>
<gene>
    <name evidence="20" type="ORF">XhyaCFBP1156_12770</name>
</gene>
<accession>A0A2S7EUX1</accession>
<dbReference type="Pfam" id="PF00703">
    <property type="entry name" value="Glyco_hydro_2"/>
    <property type="match status" value="1"/>
</dbReference>
<evidence type="ECO:0000256" key="2">
    <source>
        <dbReference type="ARBA" id="ARBA00004371"/>
    </source>
</evidence>
<feature type="domain" description="Glycoside hydrolase family 2 immunoglobulin-like beta-sandwich" evidence="16">
    <location>
        <begin position="249"/>
        <end position="354"/>
    </location>
</feature>
<dbReference type="InterPro" id="IPR041625">
    <property type="entry name" value="Beta-mannosidase_Ig"/>
</dbReference>
<dbReference type="InterPro" id="IPR006102">
    <property type="entry name" value="Ig-like_GH2"/>
</dbReference>
<protein>
    <recommendedName>
        <fullName evidence="14">Beta-mannosidase B</fullName>
        <ecNumber evidence="6">3.2.1.25</ecNumber>
    </recommendedName>
    <alternativeName>
        <fullName evidence="15">Mannanase B</fullName>
    </alternativeName>
</protein>
<keyword evidence="9" id="KW-0378">Hydrolase</keyword>
<dbReference type="InterPro" id="IPR050887">
    <property type="entry name" value="Beta-mannosidase_GH2"/>
</dbReference>
<evidence type="ECO:0000259" key="17">
    <source>
        <dbReference type="Pfam" id="PF17753"/>
    </source>
</evidence>
<evidence type="ECO:0000313" key="20">
    <source>
        <dbReference type="EMBL" id="PPU96906.1"/>
    </source>
</evidence>
<feature type="domain" description="Beta-mannosidase Ig-fold" evidence="17">
    <location>
        <begin position="814"/>
        <end position="890"/>
    </location>
</feature>
<comment type="pathway">
    <text evidence="4">Glycan metabolism; N-glycan degradation.</text>
</comment>
<dbReference type="InterPro" id="IPR008979">
    <property type="entry name" value="Galactose-bd-like_sf"/>
</dbReference>
<evidence type="ECO:0000256" key="8">
    <source>
        <dbReference type="ARBA" id="ARBA00022729"/>
    </source>
</evidence>
<dbReference type="Gene3D" id="2.60.120.260">
    <property type="entry name" value="Galactose-binding domain-like"/>
    <property type="match status" value="1"/>
</dbReference>
<evidence type="ECO:0000256" key="11">
    <source>
        <dbReference type="ARBA" id="ARBA00023228"/>
    </source>
</evidence>
<dbReference type="InterPro" id="IPR013783">
    <property type="entry name" value="Ig-like_fold"/>
</dbReference>
<evidence type="ECO:0000256" key="15">
    <source>
        <dbReference type="ARBA" id="ARBA00041614"/>
    </source>
</evidence>
<keyword evidence="7" id="KW-0964">Secreted</keyword>
<dbReference type="PANTHER" id="PTHR43730">
    <property type="entry name" value="BETA-MANNOSIDASE"/>
    <property type="match status" value="1"/>
</dbReference>
<dbReference type="EMBL" id="MDEG01000011">
    <property type="protein sequence ID" value="PPU96906.1"/>
    <property type="molecule type" value="Genomic_DNA"/>
</dbReference>
<evidence type="ECO:0000256" key="13">
    <source>
        <dbReference type="ARBA" id="ARBA00038429"/>
    </source>
</evidence>
<evidence type="ECO:0000256" key="5">
    <source>
        <dbReference type="ARBA" id="ARBA00011738"/>
    </source>
</evidence>
<dbReference type="GO" id="GO:0004567">
    <property type="term" value="F:beta-mannosidase activity"/>
    <property type="evidence" value="ECO:0007669"/>
    <property type="project" value="UniProtKB-EC"/>
</dbReference>
<dbReference type="RefSeq" id="WP_046978400.1">
    <property type="nucleotide sequence ID" value="NZ_CP043476.1"/>
</dbReference>
<keyword evidence="12" id="KW-0326">Glycosidase</keyword>
<sequence length="904" mass="100693">MTQPHRRSRSAPRARFPARLGLLLALGLPALTLPALGQAAVPATLSLQQGWQLRLAPGEAHAKAFPKAAQWLPAQVPGTVQTDLIAAGVVPDPFYRDNEAKIQWAGLSDWQYQTRFKADAALLAREHVELVFDGLDTYAEVYLNGKKLLAADNMFRQWRVDAKPLLKRGDNVLEVRLFSPIKKIQPWLAKQPYALPGAYDSAFGDEPVARHSSTYVRKAPYTFGWDWGPRIVTAGIWQDVRVEAWDALRVEGLHVAQQRVDADAAQLLAQLEVQAGRGGEVQLELDVLGPDGQRVAQLSQKAVLDPGSNTLTVPVRIAKPQRWFPVGYGKQDLYTFKARLRDTAGDNYATQRVTGLRSVELRRDTDKWGKGFAIVVNGIPVFAKGANLIPFDSFPSRVDAARMHGILQSARDANMNMLRMWGGGHYQPDSFYEDADRLGIMIWQDFMFGGAIPPYDVAFRENTRAEAEAQVKRLGDHPSIVIWCGNNEVQTGWENWGDRVKFKQSIDPEERSRIERGMTTLFGTVLREAVSKYDSDTPYWATSPGTDFDGAADQPDDGDMHYWKVWGGPALPVTEYLNVTPRFMSEYGLQSFPEMRTIRAFAEPGDLQPESPVMRAHQKFDKGNGNQRLLLYIRRAFGEPKDFESFVYLSQLMQAEGIAVAAEHLRASRPQSMGSLYWQLNDVWPGASWSSLDYFGRWKALHYHAKRFYAPELIAALRNGKGQTEVTLVSDRTVPLAARWRMRVMDVSGKVLSKSEKPVTLAPLSSVRVGSFSDAQLLRRADPKRSFAVFELLDGARVLSRNLVFFDAAKNLHLPSPDIRTELRADGDGYALTLTSTSVAREVWLAFGDLDATLSDNAFDLLPGEPLSLHVRSSATLEQLRGALQVRDLAGTLAGAPPEPAEAK</sequence>
<dbReference type="GO" id="GO:0005576">
    <property type="term" value="C:extracellular region"/>
    <property type="evidence" value="ECO:0007669"/>
    <property type="project" value="UniProtKB-SubCell"/>
</dbReference>
<reference evidence="21" key="1">
    <citation type="submission" date="2016-08" db="EMBL/GenBank/DDBJ databases">
        <authorList>
            <person name="Merda D."/>
            <person name="Briand M."/>
            <person name="Taghouti G."/>
            <person name="Carrere S."/>
            <person name="Gouzy J."/>
            <person name="Portier P."/>
            <person name="Jacques M.-A."/>
            <person name="Fischer-Le Saux M."/>
        </authorList>
    </citation>
    <scope>NUCLEOTIDE SEQUENCE [LARGE SCALE GENOMIC DNA]</scope>
    <source>
        <strain evidence="21">CFBP1156</strain>
    </source>
</reference>
<name>A0A2S7EUX1_9XANT</name>
<evidence type="ECO:0000256" key="7">
    <source>
        <dbReference type="ARBA" id="ARBA00022525"/>
    </source>
</evidence>
<dbReference type="InterPro" id="IPR017853">
    <property type="entry name" value="GH"/>
</dbReference>
<dbReference type="FunFam" id="2.60.120.260:FF:000060">
    <property type="entry name" value="Probable beta-mannosidase"/>
    <property type="match status" value="1"/>
</dbReference>
<comment type="caution">
    <text evidence="20">The sequence shown here is derived from an EMBL/GenBank/DDBJ whole genome shotgun (WGS) entry which is preliminary data.</text>
</comment>
<dbReference type="Pfam" id="PF17753">
    <property type="entry name" value="Ig_mannosidase"/>
    <property type="match status" value="1"/>
</dbReference>
<feature type="domain" description="Beta-mannosidase-like galactose-binding" evidence="19">
    <location>
        <begin position="66"/>
        <end position="238"/>
    </location>
</feature>
<dbReference type="GO" id="GO:0006516">
    <property type="term" value="P:glycoprotein catabolic process"/>
    <property type="evidence" value="ECO:0007669"/>
    <property type="project" value="TreeGrafter"/>
</dbReference>
<comment type="similarity">
    <text evidence="13">Belongs to the glycosyl hydrolase 2 family. Beta-mannosidase B subfamily.</text>
</comment>
<evidence type="ECO:0000259" key="16">
    <source>
        <dbReference type="Pfam" id="PF00703"/>
    </source>
</evidence>
<dbReference type="Pfam" id="PF17786">
    <property type="entry name" value="Mannosidase_ig"/>
    <property type="match status" value="1"/>
</dbReference>
<evidence type="ECO:0000256" key="1">
    <source>
        <dbReference type="ARBA" id="ARBA00000829"/>
    </source>
</evidence>
<dbReference type="FunFam" id="3.20.20.80:FF:000050">
    <property type="entry name" value="Beta-mannosidase B"/>
    <property type="match status" value="1"/>
</dbReference>
<dbReference type="FunFam" id="2.60.40.10:FF:002311">
    <property type="entry name" value="Beta-mannosidase"/>
    <property type="match status" value="1"/>
</dbReference>
<dbReference type="Proteomes" id="UP000238261">
    <property type="component" value="Unassembled WGS sequence"/>
</dbReference>
<dbReference type="SUPFAM" id="SSF49785">
    <property type="entry name" value="Galactose-binding domain-like"/>
    <property type="match status" value="1"/>
</dbReference>
<comment type="subunit">
    <text evidence="5">Homodimer.</text>
</comment>
<evidence type="ECO:0000256" key="6">
    <source>
        <dbReference type="ARBA" id="ARBA00012754"/>
    </source>
</evidence>
<dbReference type="InterPro" id="IPR036156">
    <property type="entry name" value="Beta-gal/glucu_dom_sf"/>
</dbReference>
<dbReference type="InterPro" id="IPR041447">
    <property type="entry name" value="Mannosidase_ig"/>
</dbReference>
<dbReference type="SUPFAM" id="SSF51445">
    <property type="entry name" value="(Trans)glycosidases"/>
    <property type="match status" value="1"/>
</dbReference>
<dbReference type="InterPro" id="IPR054593">
    <property type="entry name" value="Beta-mannosidase-like_N2"/>
</dbReference>
<evidence type="ECO:0000256" key="9">
    <source>
        <dbReference type="ARBA" id="ARBA00022801"/>
    </source>
</evidence>